<evidence type="ECO:0000313" key="2">
    <source>
        <dbReference type="EMBL" id="KAK4523538.1"/>
    </source>
</evidence>
<dbReference type="PANTHER" id="PTHR46277">
    <property type="entry name" value="OS03G0850700 PROTEIN"/>
    <property type="match status" value="1"/>
</dbReference>
<dbReference type="Pfam" id="PF00650">
    <property type="entry name" value="CRAL_TRIO"/>
    <property type="match status" value="1"/>
</dbReference>
<name>A0AAV9I861_9RHOD</name>
<dbReference type="AlphaFoldDB" id="A0AAV9I861"/>
<comment type="caution">
    <text evidence="2">The sequence shown here is derived from an EMBL/GenBank/DDBJ whole genome shotgun (WGS) entry which is preliminary data.</text>
</comment>
<dbReference type="CDD" id="cd00170">
    <property type="entry name" value="SEC14"/>
    <property type="match status" value="1"/>
</dbReference>
<protein>
    <recommendedName>
        <fullName evidence="1">CRAL-TRIO domain-containing protein</fullName>
    </recommendedName>
</protein>
<sequence length="245" mass="28515">MPNSEHDSLQVLCKRVRDENLYTLYSSGKLVRRIQTSSETEKIILSRFLKARRFNPEEAFKSFVACLSFRKAEGVNEIGLEEYKDPLATFPFIFTGFYTFHNEPLLYGRASAMDRFKISPTVFHRSFISFLEYLGETFDPCSMFVMIFDFTDFSPVRNVHFGCARDMLQVMQDFYPERLSKIFLVNYPSTLYGVYKIVSPFIDENTRSKLEWIPKNGVVEQLQRYVSREAIPNTLGGMAVYKVPP</sequence>
<dbReference type="Proteomes" id="UP001300502">
    <property type="component" value="Unassembled WGS sequence"/>
</dbReference>
<organism evidence="2 3">
    <name type="scientific">Galdieria yellowstonensis</name>
    <dbReference type="NCBI Taxonomy" id="3028027"/>
    <lineage>
        <taxon>Eukaryota</taxon>
        <taxon>Rhodophyta</taxon>
        <taxon>Bangiophyceae</taxon>
        <taxon>Galdieriales</taxon>
        <taxon>Galdieriaceae</taxon>
        <taxon>Galdieria</taxon>
    </lineage>
</organism>
<dbReference type="InterPro" id="IPR001251">
    <property type="entry name" value="CRAL-TRIO_dom"/>
</dbReference>
<dbReference type="SMART" id="SM00516">
    <property type="entry name" value="SEC14"/>
    <property type="match status" value="1"/>
</dbReference>
<evidence type="ECO:0000313" key="3">
    <source>
        <dbReference type="Proteomes" id="UP001300502"/>
    </source>
</evidence>
<gene>
    <name evidence="2" type="ORF">GAYE_PCTG69G1434</name>
</gene>
<dbReference type="EMBL" id="JANCYU010000016">
    <property type="protein sequence ID" value="KAK4523538.1"/>
    <property type="molecule type" value="Genomic_DNA"/>
</dbReference>
<feature type="domain" description="CRAL-TRIO" evidence="1">
    <location>
        <begin position="82"/>
        <end position="243"/>
    </location>
</feature>
<dbReference type="PROSITE" id="PS50191">
    <property type="entry name" value="CRAL_TRIO"/>
    <property type="match status" value="1"/>
</dbReference>
<accession>A0AAV9I861</accession>
<evidence type="ECO:0000259" key="1">
    <source>
        <dbReference type="PROSITE" id="PS50191"/>
    </source>
</evidence>
<dbReference type="InterPro" id="IPR036273">
    <property type="entry name" value="CRAL/TRIO_N_dom_sf"/>
</dbReference>
<proteinExistence type="predicted"/>
<keyword evidence="3" id="KW-1185">Reference proteome</keyword>
<reference evidence="2 3" key="1">
    <citation type="submission" date="2022-07" db="EMBL/GenBank/DDBJ databases">
        <title>Genome-wide signatures of adaptation to extreme environments.</title>
        <authorList>
            <person name="Cho C.H."/>
            <person name="Yoon H.S."/>
        </authorList>
    </citation>
    <scope>NUCLEOTIDE SEQUENCE [LARGE SCALE GENOMIC DNA]</scope>
    <source>
        <strain evidence="2 3">108.79 E11</strain>
    </source>
</reference>
<dbReference type="SUPFAM" id="SSF46938">
    <property type="entry name" value="CRAL/TRIO N-terminal domain"/>
    <property type="match status" value="1"/>
</dbReference>
<dbReference type="SUPFAM" id="SSF52087">
    <property type="entry name" value="CRAL/TRIO domain"/>
    <property type="match status" value="1"/>
</dbReference>
<dbReference type="PANTHER" id="PTHR46277:SF3">
    <property type="entry name" value="BINDING PROTEIN, PUTATIVE-RELATED"/>
    <property type="match status" value="1"/>
</dbReference>
<dbReference type="InterPro" id="IPR036865">
    <property type="entry name" value="CRAL-TRIO_dom_sf"/>
</dbReference>
<dbReference type="Gene3D" id="3.40.525.10">
    <property type="entry name" value="CRAL-TRIO lipid binding domain"/>
    <property type="match status" value="1"/>
</dbReference>